<dbReference type="EMBL" id="AUZY01009161">
    <property type="protein sequence ID" value="EQD43271.1"/>
    <property type="molecule type" value="Genomic_DNA"/>
</dbReference>
<dbReference type="Pfam" id="PF02223">
    <property type="entry name" value="Thymidylate_kin"/>
    <property type="match status" value="1"/>
</dbReference>
<evidence type="ECO:0000256" key="3">
    <source>
        <dbReference type="ARBA" id="ARBA00022679"/>
    </source>
</evidence>
<keyword evidence="7" id="KW-0067">ATP-binding</keyword>
<dbReference type="GO" id="GO:0006227">
    <property type="term" value="P:dUDP biosynthetic process"/>
    <property type="evidence" value="ECO:0007669"/>
    <property type="project" value="TreeGrafter"/>
</dbReference>
<dbReference type="InterPro" id="IPR027417">
    <property type="entry name" value="P-loop_NTPase"/>
</dbReference>
<name>T0Z5F8_9ZZZZ</name>
<keyword evidence="4" id="KW-0545">Nucleotide biosynthesis</keyword>
<keyword evidence="6 9" id="KW-0418">Kinase</keyword>
<evidence type="ECO:0000313" key="9">
    <source>
        <dbReference type="EMBL" id="EQD43271.1"/>
    </source>
</evidence>
<dbReference type="PROSITE" id="PS01331">
    <property type="entry name" value="THYMIDYLATE_KINASE"/>
    <property type="match status" value="1"/>
</dbReference>
<keyword evidence="3" id="KW-0808">Transferase</keyword>
<evidence type="ECO:0000256" key="7">
    <source>
        <dbReference type="ARBA" id="ARBA00022840"/>
    </source>
</evidence>
<dbReference type="InterPro" id="IPR039430">
    <property type="entry name" value="Thymidylate_kin-like_dom"/>
</dbReference>
<keyword evidence="5" id="KW-0547">Nucleotide-binding</keyword>
<dbReference type="PANTHER" id="PTHR10344:SF4">
    <property type="entry name" value="UMP-CMP KINASE 2, MITOCHONDRIAL"/>
    <property type="match status" value="1"/>
</dbReference>
<evidence type="ECO:0000256" key="6">
    <source>
        <dbReference type="ARBA" id="ARBA00022777"/>
    </source>
</evidence>
<comment type="similarity">
    <text evidence="1">Belongs to the thymidylate kinase family.</text>
</comment>
<dbReference type="EC" id="2.7.4.9" evidence="2"/>
<accession>T0Z5F8</accession>
<evidence type="ECO:0000256" key="5">
    <source>
        <dbReference type="ARBA" id="ARBA00022741"/>
    </source>
</evidence>
<dbReference type="AlphaFoldDB" id="T0Z5F8"/>
<reference evidence="9" key="1">
    <citation type="submission" date="2013-08" db="EMBL/GenBank/DDBJ databases">
        <authorList>
            <person name="Mendez C."/>
            <person name="Richter M."/>
            <person name="Ferrer M."/>
            <person name="Sanchez J."/>
        </authorList>
    </citation>
    <scope>NUCLEOTIDE SEQUENCE</scope>
</reference>
<dbReference type="PANTHER" id="PTHR10344">
    <property type="entry name" value="THYMIDYLATE KINASE"/>
    <property type="match status" value="1"/>
</dbReference>
<dbReference type="GO" id="GO:0005524">
    <property type="term" value="F:ATP binding"/>
    <property type="evidence" value="ECO:0007669"/>
    <property type="project" value="UniProtKB-KW"/>
</dbReference>
<organism evidence="9">
    <name type="scientific">mine drainage metagenome</name>
    <dbReference type="NCBI Taxonomy" id="410659"/>
    <lineage>
        <taxon>unclassified sequences</taxon>
        <taxon>metagenomes</taxon>
        <taxon>ecological metagenomes</taxon>
    </lineage>
</organism>
<dbReference type="GO" id="GO:0006235">
    <property type="term" value="P:dTTP biosynthetic process"/>
    <property type="evidence" value="ECO:0007669"/>
    <property type="project" value="TreeGrafter"/>
</dbReference>
<reference evidence="9" key="2">
    <citation type="journal article" date="2014" name="ISME J.">
        <title>Microbial stratification in low pH oxic and suboxic macroscopic growths along an acid mine drainage.</title>
        <authorList>
            <person name="Mendez-Garcia C."/>
            <person name="Mesa V."/>
            <person name="Sprenger R.R."/>
            <person name="Richter M."/>
            <person name="Diez M.S."/>
            <person name="Solano J."/>
            <person name="Bargiela R."/>
            <person name="Golyshina O.V."/>
            <person name="Manteca A."/>
            <person name="Ramos J.L."/>
            <person name="Gallego J.R."/>
            <person name="Llorente I."/>
            <person name="Martins Dos Santos V.A."/>
            <person name="Jensen O.N."/>
            <person name="Pelaez A.I."/>
            <person name="Sanchez J."/>
            <person name="Ferrer M."/>
        </authorList>
    </citation>
    <scope>NUCLEOTIDE SEQUENCE</scope>
</reference>
<dbReference type="GO" id="GO:0005737">
    <property type="term" value="C:cytoplasm"/>
    <property type="evidence" value="ECO:0007669"/>
    <property type="project" value="TreeGrafter"/>
</dbReference>
<evidence type="ECO:0000256" key="4">
    <source>
        <dbReference type="ARBA" id="ARBA00022727"/>
    </source>
</evidence>
<evidence type="ECO:0000259" key="8">
    <source>
        <dbReference type="Pfam" id="PF02223"/>
    </source>
</evidence>
<dbReference type="InterPro" id="IPR018095">
    <property type="entry name" value="Thymidylate_kin_CS"/>
</dbReference>
<proteinExistence type="inferred from homology"/>
<dbReference type="Gene3D" id="3.40.50.300">
    <property type="entry name" value="P-loop containing nucleotide triphosphate hydrolases"/>
    <property type="match status" value="1"/>
</dbReference>
<evidence type="ECO:0000256" key="1">
    <source>
        <dbReference type="ARBA" id="ARBA00009776"/>
    </source>
</evidence>
<gene>
    <name evidence="9" type="ORF">B1B_13896</name>
</gene>
<evidence type="ECO:0000256" key="2">
    <source>
        <dbReference type="ARBA" id="ARBA00012980"/>
    </source>
</evidence>
<sequence length="164" mass="19618">MSRTTRTWADWRSRPRPPIPWAGAVYFTVDRYVARPQVLSDLRRYDVVISDRSFYSTLAYQGCHLTPTERRRLQEWTDRVAHRPDLVLWIRLSPEEAIERISTRARRRDPLETERRLRQVDGAYRRLALRYRFVRIDGSRTPAEIARDAVRAVTRRLSRPRGRT</sequence>
<comment type="caution">
    <text evidence="9">The sequence shown here is derived from an EMBL/GenBank/DDBJ whole genome shotgun (WGS) entry which is preliminary data.</text>
</comment>
<dbReference type="SUPFAM" id="SSF52540">
    <property type="entry name" value="P-loop containing nucleoside triphosphate hydrolases"/>
    <property type="match status" value="1"/>
</dbReference>
<dbReference type="GO" id="GO:0006233">
    <property type="term" value="P:dTDP biosynthetic process"/>
    <property type="evidence" value="ECO:0007669"/>
    <property type="project" value="InterPro"/>
</dbReference>
<protein>
    <recommendedName>
        <fullName evidence="2">dTMP kinase</fullName>
        <ecNumber evidence="2">2.7.4.9</ecNumber>
    </recommendedName>
</protein>
<feature type="domain" description="Thymidylate kinase-like" evidence="8">
    <location>
        <begin position="24"/>
        <end position="145"/>
    </location>
</feature>
<dbReference type="GO" id="GO:0004798">
    <property type="term" value="F:dTMP kinase activity"/>
    <property type="evidence" value="ECO:0007669"/>
    <property type="project" value="UniProtKB-EC"/>
</dbReference>